<dbReference type="RefSeq" id="WP_200125228.1">
    <property type="nucleotide sequence ID" value="NZ_CP054705.1"/>
</dbReference>
<dbReference type="GO" id="GO:0006355">
    <property type="term" value="P:regulation of DNA-templated transcription"/>
    <property type="evidence" value="ECO:0007669"/>
    <property type="project" value="InterPro"/>
</dbReference>
<dbReference type="SMART" id="SM00448">
    <property type="entry name" value="REC"/>
    <property type="match status" value="1"/>
</dbReference>
<dbReference type="Pfam" id="PF00072">
    <property type="entry name" value="Response_reg"/>
    <property type="match status" value="1"/>
</dbReference>
<keyword evidence="5 8" id="KW-0238">DNA-binding</keyword>
<dbReference type="EMBL" id="CP054705">
    <property type="protein sequence ID" value="QQK77672.1"/>
    <property type="molecule type" value="Genomic_DNA"/>
</dbReference>
<dbReference type="SMART" id="SM00862">
    <property type="entry name" value="Trans_reg_C"/>
    <property type="match status" value="1"/>
</dbReference>
<keyword evidence="3" id="KW-0902">Two-component regulatory system</keyword>
<proteinExistence type="predicted"/>
<dbReference type="CDD" id="cd00383">
    <property type="entry name" value="trans_reg_C"/>
    <property type="match status" value="1"/>
</dbReference>
<dbReference type="SUPFAM" id="SSF52172">
    <property type="entry name" value="CheY-like"/>
    <property type="match status" value="1"/>
</dbReference>
<dbReference type="Proteomes" id="UP000595823">
    <property type="component" value="Chromosome"/>
</dbReference>
<protein>
    <submittedName>
        <fullName evidence="11">Response regulator transcription factor</fullName>
    </submittedName>
</protein>
<dbReference type="PROSITE" id="PS51755">
    <property type="entry name" value="OMPR_PHOB"/>
    <property type="match status" value="1"/>
</dbReference>
<evidence type="ECO:0000256" key="6">
    <source>
        <dbReference type="ARBA" id="ARBA00023163"/>
    </source>
</evidence>
<feature type="DNA-binding region" description="OmpR/PhoB-type" evidence="8">
    <location>
        <begin position="132"/>
        <end position="232"/>
    </location>
</feature>
<dbReference type="FunFam" id="1.10.10.10:FF:000018">
    <property type="entry name" value="DNA-binding response regulator ResD"/>
    <property type="match status" value="1"/>
</dbReference>
<dbReference type="InterPro" id="IPR011006">
    <property type="entry name" value="CheY-like_superfamily"/>
</dbReference>
<dbReference type="Pfam" id="PF00486">
    <property type="entry name" value="Trans_reg_C"/>
    <property type="match status" value="1"/>
</dbReference>
<dbReference type="AlphaFoldDB" id="A0A7T7CD65"/>
<organism evidence="11 12">
    <name type="scientific">Salicibibacter cibarius</name>
    <dbReference type="NCBI Taxonomy" id="2743000"/>
    <lineage>
        <taxon>Bacteria</taxon>
        <taxon>Bacillati</taxon>
        <taxon>Bacillota</taxon>
        <taxon>Bacilli</taxon>
        <taxon>Bacillales</taxon>
        <taxon>Bacillaceae</taxon>
        <taxon>Salicibibacter</taxon>
    </lineage>
</organism>
<dbReference type="PROSITE" id="PS50110">
    <property type="entry name" value="RESPONSE_REGULATORY"/>
    <property type="match status" value="1"/>
</dbReference>
<keyword evidence="4" id="KW-0805">Transcription regulation</keyword>
<feature type="domain" description="Response regulatory" evidence="9">
    <location>
        <begin position="4"/>
        <end position="117"/>
    </location>
</feature>
<dbReference type="PANTHER" id="PTHR48111:SF2">
    <property type="entry name" value="RESPONSE REGULATOR SAER"/>
    <property type="match status" value="1"/>
</dbReference>
<dbReference type="Gene3D" id="3.40.50.2300">
    <property type="match status" value="1"/>
</dbReference>
<dbReference type="GO" id="GO:0032993">
    <property type="term" value="C:protein-DNA complex"/>
    <property type="evidence" value="ECO:0007669"/>
    <property type="project" value="TreeGrafter"/>
</dbReference>
<evidence type="ECO:0000259" key="9">
    <source>
        <dbReference type="PROSITE" id="PS50110"/>
    </source>
</evidence>
<dbReference type="Gene3D" id="6.10.250.690">
    <property type="match status" value="1"/>
</dbReference>
<dbReference type="InterPro" id="IPR001789">
    <property type="entry name" value="Sig_transdc_resp-reg_receiver"/>
</dbReference>
<evidence type="ECO:0000256" key="3">
    <source>
        <dbReference type="ARBA" id="ARBA00023012"/>
    </source>
</evidence>
<evidence type="ECO:0000256" key="5">
    <source>
        <dbReference type="ARBA" id="ARBA00023125"/>
    </source>
</evidence>
<name>A0A7T7CD65_9BACI</name>
<dbReference type="InterPro" id="IPR036388">
    <property type="entry name" value="WH-like_DNA-bd_sf"/>
</dbReference>
<keyword evidence="2 7" id="KW-0597">Phosphoprotein</keyword>
<dbReference type="GO" id="GO:0000156">
    <property type="term" value="F:phosphorelay response regulator activity"/>
    <property type="evidence" value="ECO:0007669"/>
    <property type="project" value="TreeGrafter"/>
</dbReference>
<evidence type="ECO:0000313" key="12">
    <source>
        <dbReference type="Proteomes" id="UP000595823"/>
    </source>
</evidence>
<accession>A0A7T7CD65</accession>
<dbReference type="FunFam" id="3.40.50.2300:FF:000001">
    <property type="entry name" value="DNA-binding response regulator PhoB"/>
    <property type="match status" value="1"/>
</dbReference>
<keyword evidence="12" id="KW-1185">Reference proteome</keyword>
<evidence type="ECO:0000256" key="4">
    <source>
        <dbReference type="ARBA" id="ARBA00023015"/>
    </source>
</evidence>
<dbReference type="InterPro" id="IPR001867">
    <property type="entry name" value="OmpR/PhoB-type_DNA-bd"/>
</dbReference>
<feature type="domain" description="OmpR/PhoB-type" evidence="10">
    <location>
        <begin position="132"/>
        <end position="232"/>
    </location>
</feature>
<evidence type="ECO:0000256" key="8">
    <source>
        <dbReference type="PROSITE-ProRule" id="PRU01091"/>
    </source>
</evidence>
<evidence type="ECO:0000256" key="1">
    <source>
        <dbReference type="ARBA" id="ARBA00004496"/>
    </source>
</evidence>
<evidence type="ECO:0000259" key="10">
    <source>
        <dbReference type="PROSITE" id="PS51755"/>
    </source>
</evidence>
<dbReference type="GO" id="GO:0000976">
    <property type="term" value="F:transcription cis-regulatory region binding"/>
    <property type="evidence" value="ECO:0007669"/>
    <property type="project" value="TreeGrafter"/>
</dbReference>
<evidence type="ECO:0000256" key="7">
    <source>
        <dbReference type="PROSITE-ProRule" id="PRU00169"/>
    </source>
</evidence>
<sequence length="236" mass="27369">MSAKILVVEDDYETNQLLCKYLRKEMFQVFPAYTGEEAFQKLSTYSFELVVLDLMLPGIDGFEILRKIRSEKNTPVIILSAKDESQDKVVGLNLGSDDYITKPFNMSEVIARVKAQLRRFTQYNLSGNDQTDHYLTYGDMTLDLNAYVVEIGDDTTSLREKECQILKLLMSNPKKVFTKEYLFENIWGESYLNTDENKIMVHIRRLREKIEPDPSNPKYIQTVWGIGYKLGDEDIT</sequence>
<dbReference type="CDD" id="cd17574">
    <property type="entry name" value="REC_OmpR"/>
    <property type="match status" value="1"/>
</dbReference>
<dbReference type="InterPro" id="IPR016032">
    <property type="entry name" value="Sig_transdc_resp-reg_C-effctor"/>
</dbReference>
<dbReference type="GO" id="GO:0005829">
    <property type="term" value="C:cytosol"/>
    <property type="evidence" value="ECO:0007669"/>
    <property type="project" value="TreeGrafter"/>
</dbReference>
<dbReference type="Gene3D" id="1.10.10.10">
    <property type="entry name" value="Winged helix-like DNA-binding domain superfamily/Winged helix DNA-binding domain"/>
    <property type="match status" value="1"/>
</dbReference>
<evidence type="ECO:0000313" key="11">
    <source>
        <dbReference type="EMBL" id="QQK77672.1"/>
    </source>
</evidence>
<evidence type="ECO:0000256" key="2">
    <source>
        <dbReference type="ARBA" id="ARBA00022553"/>
    </source>
</evidence>
<keyword evidence="6" id="KW-0804">Transcription</keyword>
<feature type="modified residue" description="4-aspartylphosphate" evidence="7">
    <location>
        <position position="53"/>
    </location>
</feature>
<dbReference type="KEGG" id="scia:HUG15_20180"/>
<dbReference type="SUPFAM" id="SSF46894">
    <property type="entry name" value="C-terminal effector domain of the bipartite response regulators"/>
    <property type="match status" value="1"/>
</dbReference>
<gene>
    <name evidence="11" type="ORF">HUG15_20180</name>
</gene>
<dbReference type="InterPro" id="IPR039420">
    <property type="entry name" value="WalR-like"/>
</dbReference>
<comment type="subcellular location">
    <subcellularLocation>
        <location evidence="1">Cytoplasm</location>
    </subcellularLocation>
</comment>
<reference evidence="11 12" key="1">
    <citation type="submission" date="2020-06" db="EMBL/GenBank/DDBJ databases">
        <title>Genomic analysis of Salicibibacter sp. NKC5-3.</title>
        <authorList>
            <person name="Oh Y.J."/>
        </authorList>
    </citation>
    <scope>NUCLEOTIDE SEQUENCE [LARGE SCALE GENOMIC DNA]</scope>
    <source>
        <strain evidence="11 12">NKC5-3</strain>
    </source>
</reference>
<dbReference type="PANTHER" id="PTHR48111">
    <property type="entry name" value="REGULATOR OF RPOS"/>
    <property type="match status" value="1"/>
</dbReference>